<dbReference type="Proteomes" id="UP000229314">
    <property type="component" value="Chromosome"/>
</dbReference>
<dbReference type="AlphaFoldDB" id="A0A2D2BXV0"/>
<dbReference type="PANTHER" id="PTHR23501:SF191">
    <property type="entry name" value="VACUOLAR BASIC AMINO ACID TRANSPORTER 4"/>
    <property type="match status" value="1"/>
</dbReference>
<feature type="transmembrane region" description="Helical" evidence="7">
    <location>
        <begin position="85"/>
        <end position="102"/>
    </location>
</feature>
<dbReference type="EMBL" id="CP024422">
    <property type="protein sequence ID" value="ATQ55095.1"/>
    <property type="molecule type" value="Genomic_DNA"/>
</dbReference>
<dbReference type="InterPro" id="IPR020846">
    <property type="entry name" value="MFS_dom"/>
</dbReference>
<dbReference type="GO" id="GO:0005886">
    <property type="term" value="C:plasma membrane"/>
    <property type="evidence" value="ECO:0007669"/>
    <property type="project" value="TreeGrafter"/>
</dbReference>
<keyword evidence="5 7" id="KW-0472">Membrane</keyword>
<sequence length="408" mass="41925">MTDFAQPLRQATARQGLVIQLASSLTIMGAVMIAPMIPAMIAEFAPAHPRAGDLVPLIATGPALAIALFAPLAGWLADLAGRKRMLMAGTLAYAGFGVLPAFLHDLHLILVSRLLFGCAEAIIMTCCATLIADYWPPAERARYVTRQVVTIGIVGALFFVIGGVVGAGSWRAPFYLYLLPLLLLPAMAALLWEPDRRREEAGAAQAPTTGIALPLVLSYGLVFLGMLTSFVVPVMAPVLLVGIGVTSTGMIGLASGLGLLATLAGSLAWPLARRRLGTLGVNALLLAAMALGLYLLAHAQSYAGVVTAVLIHGFGGGFLVANASLPLMLRLPARLRALGMGGFTAALYLGQFASPIVIIAIAGPLGGMPPGLPAAITLWAGAMALLAAGCAAVAALRPAPRPLPLDGA</sequence>
<dbReference type="GO" id="GO:0022857">
    <property type="term" value="F:transmembrane transporter activity"/>
    <property type="evidence" value="ECO:0007669"/>
    <property type="project" value="InterPro"/>
</dbReference>
<feature type="transmembrane region" description="Helical" evidence="7">
    <location>
        <begin position="337"/>
        <end position="362"/>
    </location>
</feature>
<dbReference type="InterPro" id="IPR005829">
    <property type="entry name" value="Sugar_transporter_CS"/>
</dbReference>
<accession>A0A2D2BXV0</accession>
<evidence type="ECO:0000256" key="2">
    <source>
        <dbReference type="ARBA" id="ARBA00022448"/>
    </source>
</evidence>
<evidence type="ECO:0000259" key="8">
    <source>
        <dbReference type="PROSITE" id="PS50850"/>
    </source>
</evidence>
<reference evidence="9 10" key="1">
    <citation type="submission" date="2017-10" db="EMBL/GenBank/DDBJ databases">
        <title>Complete genome sequence of Paracoccus yeei TT13 isolated from human skin.</title>
        <authorList>
            <person name="Lee K."/>
            <person name="Lim J.Y."/>
            <person name="Hwang I."/>
        </authorList>
    </citation>
    <scope>NUCLEOTIDE SEQUENCE [LARGE SCALE GENOMIC DNA]</scope>
    <source>
        <strain evidence="9 10">TT13</strain>
    </source>
</reference>
<dbReference type="PANTHER" id="PTHR23501">
    <property type="entry name" value="MAJOR FACILITATOR SUPERFAMILY"/>
    <property type="match status" value="1"/>
</dbReference>
<comment type="subcellular location">
    <subcellularLocation>
        <location evidence="1">Endomembrane system</location>
        <topology evidence="1">Multi-pass membrane protein</topology>
    </subcellularLocation>
</comment>
<keyword evidence="2" id="KW-0813">Transport</keyword>
<dbReference type="GO" id="GO:0012505">
    <property type="term" value="C:endomembrane system"/>
    <property type="evidence" value="ECO:0007669"/>
    <property type="project" value="UniProtKB-SubCell"/>
</dbReference>
<dbReference type="Pfam" id="PF07690">
    <property type="entry name" value="MFS_1"/>
    <property type="match status" value="1"/>
</dbReference>
<keyword evidence="3 7" id="KW-0812">Transmembrane</keyword>
<evidence type="ECO:0000313" key="10">
    <source>
        <dbReference type="Proteomes" id="UP000229314"/>
    </source>
</evidence>
<dbReference type="InterPro" id="IPR036259">
    <property type="entry name" value="MFS_trans_sf"/>
</dbReference>
<dbReference type="GeneID" id="78896890"/>
<name>A0A2D2BXV0_9RHOB</name>
<feature type="transmembrane region" description="Helical" evidence="7">
    <location>
        <begin position="114"/>
        <end position="136"/>
    </location>
</feature>
<evidence type="ECO:0000256" key="6">
    <source>
        <dbReference type="ARBA" id="ARBA00044273"/>
    </source>
</evidence>
<protein>
    <recommendedName>
        <fullName evidence="6">MFS-type drug efflux transporter P55</fullName>
    </recommendedName>
</protein>
<gene>
    <name evidence="9" type="ORF">PYTT13_04280</name>
</gene>
<evidence type="ECO:0000256" key="4">
    <source>
        <dbReference type="ARBA" id="ARBA00022989"/>
    </source>
</evidence>
<dbReference type="Gene3D" id="1.20.1250.20">
    <property type="entry name" value="MFS general substrate transporter like domains"/>
    <property type="match status" value="1"/>
</dbReference>
<keyword evidence="4 7" id="KW-1133">Transmembrane helix</keyword>
<feature type="transmembrane region" description="Helical" evidence="7">
    <location>
        <begin position="212"/>
        <end position="232"/>
    </location>
</feature>
<feature type="transmembrane region" description="Helical" evidence="7">
    <location>
        <begin position="302"/>
        <end position="325"/>
    </location>
</feature>
<evidence type="ECO:0000256" key="7">
    <source>
        <dbReference type="SAM" id="Phobius"/>
    </source>
</evidence>
<feature type="transmembrane region" description="Helical" evidence="7">
    <location>
        <begin position="238"/>
        <end position="264"/>
    </location>
</feature>
<evidence type="ECO:0000256" key="3">
    <source>
        <dbReference type="ARBA" id="ARBA00022692"/>
    </source>
</evidence>
<dbReference type="InterPro" id="IPR011701">
    <property type="entry name" value="MFS"/>
</dbReference>
<proteinExistence type="predicted"/>
<feature type="transmembrane region" description="Helical" evidence="7">
    <location>
        <begin position="174"/>
        <end position="192"/>
    </location>
</feature>
<feature type="transmembrane region" description="Helical" evidence="7">
    <location>
        <begin position="374"/>
        <end position="396"/>
    </location>
</feature>
<evidence type="ECO:0000313" key="9">
    <source>
        <dbReference type="EMBL" id="ATQ55095.1"/>
    </source>
</evidence>
<feature type="transmembrane region" description="Helical" evidence="7">
    <location>
        <begin position="54"/>
        <end position="73"/>
    </location>
</feature>
<evidence type="ECO:0000256" key="5">
    <source>
        <dbReference type="ARBA" id="ARBA00023136"/>
    </source>
</evidence>
<dbReference type="SUPFAM" id="SSF103473">
    <property type="entry name" value="MFS general substrate transporter"/>
    <property type="match status" value="1"/>
</dbReference>
<organism evidence="9 10">
    <name type="scientific">Paracoccus yeei</name>
    <dbReference type="NCBI Taxonomy" id="147645"/>
    <lineage>
        <taxon>Bacteria</taxon>
        <taxon>Pseudomonadati</taxon>
        <taxon>Pseudomonadota</taxon>
        <taxon>Alphaproteobacteria</taxon>
        <taxon>Rhodobacterales</taxon>
        <taxon>Paracoccaceae</taxon>
        <taxon>Paracoccus</taxon>
    </lineage>
</organism>
<evidence type="ECO:0000256" key="1">
    <source>
        <dbReference type="ARBA" id="ARBA00004127"/>
    </source>
</evidence>
<dbReference type="PROSITE" id="PS50850">
    <property type="entry name" value="MFS"/>
    <property type="match status" value="1"/>
</dbReference>
<feature type="transmembrane region" description="Helical" evidence="7">
    <location>
        <begin position="21"/>
        <end position="42"/>
    </location>
</feature>
<dbReference type="PROSITE" id="PS00216">
    <property type="entry name" value="SUGAR_TRANSPORT_1"/>
    <property type="match status" value="1"/>
</dbReference>
<feature type="transmembrane region" description="Helical" evidence="7">
    <location>
        <begin position="276"/>
        <end position="296"/>
    </location>
</feature>
<dbReference type="RefSeq" id="WP_099648320.1">
    <property type="nucleotide sequence ID" value="NZ_CAJGAB010000054.1"/>
</dbReference>
<feature type="transmembrane region" description="Helical" evidence="7">
    <location>
        <begin position="148"/>
        <end position="168"/>
    </location>
</feature>
<dbReference type="CDD" id="cd17473">
    <property type="entry name" value="MFS_arabinose_efflux_permease_like"/>
    <property type="match status" value="1"/>
</dbReference>
<feature type="domain" description="Major facilitator superfamily (MFS) profile" evidence="8">
    <location>
        <begin position="15"/>
        <end position="399"/>
    </location>
</feature>